<comment type="caution">
    <text evidence="5">The sequence shown here is derived from an EMBL/GenBank/DDBJ whole genome shotgun (WGS) entry which is preliminary data.</text>
</comment>
<feature type="region of interest" description="Disordered" evidence="3">
    <location>
        <begin position="878"/>
        <end position="900"/>
    </location>
</feature>
<gene>
    <name evidence="5" type="ORF">CGLO_04106</name>
</gene>
<proteinExistence type="predicted"/>
<evidence type="ECO:0000259" key="4">
    <source>
        <dbReference type="Pfam" id="PF24883"/>
    </source>
</evidence>
<dbReference type="OMA" id="YFFCDHR"/>
<dbReference type="SUPFAM" id="SSF48403">
    <property type="entry name" value="Ankyrin repeat"/>
    <property type="match status" value="1"/>
</dbReference>
<dbReference type="InterPro" id="IPR056884">
    <property type="entry name" value="NPHP3-like_N"/>
</dbReference>
<dbReference type="Gene3D" id="1.25.40.20">
    <property type="entry name" value="Ankyrin repeat-containing domain"/>
    <property type="match status" value="1"/>
</dbReference>
<dbReference type="InterPro" id="IPR027417">
    <property type="entry name" value="P-loop_NTPase"/>
</dbReference>
<reference evidence="6" key="1">
    <citation type="journal article" date="2013" name="Mol. Plant Microbe Interact.">
        <title>Global aspects of pacC regulation of pathogenicity genes in Colletotrichum gloeosporioides as revealed by transcriptome analysis.</title>
        <authorList>
            <person name="Alkan N."/>
            <person name="Meng X."/>
            <person name="Friedlander G."/>
            <person name="Reuveni E."/>
            <person name="Sukno S."/>
            <person name="Sherman A."/>
            <person name="Thon M."/>
            <person name="Fluhr R."/>
            <person name="Prusky D."/>
        </authorList>
    </citation>
    <scope>NUCLEOTIDE SEQUENCE [LARGE SCALE GENOMIC DNA]</scope>
    <source>
        <strain evidence="6">Cg-14</strain>
    </source>
</reference>
<name>T0KK73_COLGC</name>
<dbReference type="EMBL" id="AMYD01000831">
    <property type="protein sequence ID" value="EQB55932.1"/>
    <property type="molecule type" value="Genomic_DNA"/>
</dbReference>
<sequence>MAEILGIAAAAVQLTELTVKILSEGYAFLNKAVGAPTEIRQLLTETAALDCLLSRLRDISQSTNSGSARENALLRLKEIGVFDECHNLLASINQTLASLRKEDGERLRNIAKRLAWPLHVQKAVQESLDRLRRMKETLSTALDTNVALAVDRIETKVNQTDWQKVFSWVCPVTHLQTQDTLQDLLSRRHTGTGTWLVESKEFRNWVNDQSEELLWITGLPGAGKSVLCATAVEALPAILSSPNGIMVYFFCSFEEKEKATLHFLMSIAAQFVSRSQRCFNVASERQKSKKGFSLTTSDYVHLVESFMSGYDQVIIVVDALDEVEGMQHKEKEAFVAVLRQLMGRQAEPTIPDDPRRSLGRQKVVGRKIMITSREDAYIRRSLAHDCKCLSWKLDSHHPLQADLEQFVSAELQARIKSNKICLRDLKLAPIIRDQVLRTAGTFLQANLQLDYITATRTDREVRRALQSLPNGLNATYEQILGFALQRYPRRQSELKDILQWLAISLIPLSVENVAEITSIESDDTALEFEAIVTDPYNVVAPLVQLVSYYQTSRHRSHAATIVQMHHATVKEFLTGSDILNTSASMFHFSEVDAHAFAAEKCLQYLAFSDFDREIPKNYKEFEAFLNQYSFLYYAANNWATHLRLYSSSSGKTNMERFYRHMQWFLDPAQSPRKYKIWQYVLEESPSMNATRYSGNPITYAIANDLHVLVDVLLPTLEDMNGYLSDGSTCLIVAAMVGDVELARRLLSMGARVHVPDRMRLLTPLHVAAEEGNEKMVGFLLEHGASPFARSDTGTTPFYRAARSGCTKTIRLLYNAGSEVDAETWDTWTPLMEAVESGHYEAAQLLLSWGADAGNLSKFGFTPLDLASSDLAPLIVEAGGGPGVDRSDERQQAINSVRGRS</sequence>
<dbReference type="Pfam" id="PF12796">
    <property type="entry name" value="Ank_2"/>
    <property type="match status" value="1"/>
</dbReference>
<organism evidence="5 6">
    <name type="scientific">Colletotrichum gloeosporioides (strain Cg-14)</name>
    <name type="common">Anthracnose fungus</name>
    <name type="synonym">Glomerella cingulata</name>
    <dbReference type="NCBI Taxonomy" id="1237896"/>
    <lineage>
        <taxon>Eukaryota</taxon>
        <taxon>Fungi</taxon>
        <taxon>Dikarya</taxon>
        <taxon>Ascomycota</taxon>
        <taxon>Pezizomycotina</taxon>
        <taxon>Sordariomycetes</taxon>
        <taxon>Hypocreomycetidae</taxon>
        <taxon>Glomerellales</taxon>
        <taxon>Glomerellaceae</taxon>
        <taxon>Colletotrichum</taxon>
        <taxon>Colletotrichum gloeosporioides species complex</taxon>
    </lineage>
</organism>
<keyword evidence="2" id="KW-0040">ANK repeat</keyword>
<dbReference type="Pfam" id="PF24883">
    <property type="entry name" value="NPHP3_N"/>
    <property type="match status" value="1"/>
</dbReference>
<dbReference type="PANTHER" id="PTHR10039">
    <property type="entry name" value="AMELOGENIN"/>
    <property type="match status" value="1"/>
</dbReference>
<feature type="repeat" description="ANK" evidence="2">
    <location>
        <begin position="825"/>
        <end position="857"/>
    </location>
</feature>
<feature type="repeat" description="ANK" evidence="2">
    <location>
        <begin position="725"/>
        <end position="757"/>
    </location>
</feature>
<dbReference type="SUPFAM" id="SSF52540">
    <property type="entry name" value="P-loop containing nucleoside triphosphate hydrolases"/>
    <property type="match status" value="1"/>
</dbReference>
<dbReference type="Gene3D" id="3.40.50.300">
    <property type="entry name" value="P-loop containing nucleotide triphosphate hydrolases"/>
    <property type="match status" value="1"/>
</dbReference>
<dbReference type="OrthoDB" id="4836871at2759"/>
<feature type="domain" description="Nephrocystin 3-like N-terminal" evidence="4">
    <location>
        <begin position="191"/>
        <end position="344"/>
    </location>
</feature>
<dbReference type="PROSITE" id="PS50088">
    <property type="entry name" value="ANK_REPEAT"/>
    <property type="match status" value="4"/>
</dbReference>
<dbReference type="AlphaFoldDB" id="T0KK73"/>
<dbReference type="Proteomes" id="UP000015530">
    <property type="component" value="Unassembled WGS sequence"/>
</dbReference>
<dbReference type="STRING" id="1237896.T0KK73"/>
<protein>
    <recommendedName>
        <fullName evidence="4">Nephrocystin 3-like N-terminal domain-containing protein</fullName>
    </recommendedName>
</protein>
<dbReference type="SMART" id="SM00248">
    <property type="entry name" value="ANK"/>
    <property type="match status" value="5"/>
</dbReference>
<dbReference type="Pfam" id="PF00023">
    <property type="entry name" value="Ank"/>
    <property type="match status" value="1"/>
</dbReference>
<keyword evidence="1" id="KW-0677">Repeat</keyword>
<dbReference type="PANTHER" id="PTHR10039:SF16">
    <property type="entry name" value="GPI INOSITOL-DEACYLASE"/>
    <property type="match status" value="1"/>
</dbReference>
<feature type="repeat" description="ANK" evidence="2">
    <location>
        <begin position="759"/>
        <end position="791"/>
    </location>
</feature>
<dbReference type="PROSITE" id="PS50297">
    <property type="entry name" value="ANK_REP_REGION"/>
    <property type="match status" value="4"/>
</dbReference>
<feature type="repeat" description="ANK" evidence="2">
    <location>
        <begin position="792"/>
        <end position="824"/>
    </location>
</feature>
<evidence type="ECO:0000256" key="2">
    <source>
        <dbReference type="PROSITE-ProRule" id="PRU00023"/>
    </source>
</evidence>
<evidence type="ECO:0000313" key="5">
    <source>
        <dbReference type="EMBL" id="EQB55932.1"/>
    </source>
</evidence>
<evidence type="ECO:0000256" key="3">
    <source>
        <dbReference type="SAM" id="MobiDB-lite"/>
    </source>
</evidence>
<dbReference type="InterPro" id="IPR002110">
    <property type="entry name" value="Ankyrin_rpt"/>
</dbReference>
<evidence type="ECO:0000313" key="6">
    <source>
        <dbReference type="Proteomes" id="UP000015530"/>
    </source>
</evidence>
<dbReference type="HOGENOM" id="CLU_000288_34_23_1"/>
<accession>T0KK73</accession>
<evidence type="ECO:0000256" key="1">
    <source>
        <dbReference type="ARBA" id="ARBA00022737"/>
    </source>
</evidence>
<dbReference type="InterPro" id="IPR036770">
    <property type="entry name" value="Ankyrin_rpt-contain_sf"/>
</dbReference>